<dbReference type="InterPro" id="IPR059168">
    <property type="entry name" value="PATE2-like_ECD_3FTx"/>
</dbReference>
<evidence type="ECO:0000313" key="2">
    <source>
        <dbReference type="Proteomes" id="UP000694422"/>
    </source>
</evidence>
<dbReference type="AlphaFoldDB" id="A0A8C9P9Q8"/>
<name>A0A8C9P9Q8_SPEDA</name>
<dbReference type="Ensembl" id="ENSSDAT00000005239.1">
    <property type="protein sequence ID" value="ENSSDAP00000004562.1"/>
    <property type="gene ID" value="ENSSDAG00000004298.1"/>
</dbReference>
<keyword evidence="2" id="KW-1185">Reference proteome</keyword>
<sequence>HGKLLTYHKFYSCPFFSAHATVCMVCNIFKNGKCVEGKGNCTLKEGGECRTRDIYSFTLKDGFFYNYTILDCSKPCKAWRLVRGYLRVASFCCRSRNFCNRYHGKIAKQFVH</sequence>
<dbReference type="Proteomes" id="UP000694422">
    <property type="component" value="Unplaced"/>
</dbReference>
<protein>
    <submittedName>
        <fullName evidence="1">Uncharacterized protein</fullName>
    </submittedName>
</protein>
<organism evidence="1 2">
    <name type="scientific">Spermophilus dauricus</name>
    <name type="common">Daurian ground squirrel</name>
    <dbReference type="NCBI Taxonomy" id="99837"/>
    <lineage>
        <taxon>Eukaryota</taxon>
        <taxon>Metazoa</taxon>
        <taxon>Chordata</taxon>
        <taxon>Craniata</taxon>
        <taxon>Vertebrata</taxon>
        <taxon>Euteleostomi</taxon>
        <taxon>Mammalia</taxon>
        <taxon>Eutheria</taxon>
        <taxon>Euarchontoglires</taxon>
        <taxon>Glires</taxon>
        <taxon>Rodentia</taxon>
        <taxon>Sciuromorpha</taxon>
        <taxon>Sciuridae</taxon>
        <taxon>Xerinae</taxon>
        <taxon>Marmotini</taxon>
        <taxon>Spermophilus</taxon>
    </lineage>
</organism>
<dbReference type="Ensembl" id="ENSSDAT00000005248.1">
    <property type="protein sequence ID" value="ENSSDAP00000004570.1"/>
    <property type="gene ID" value="ENSSDAG00000004315.1"/>
</dbReference>
<reference evidence="1" key="1">
    <citation type="submission" date="2025-05" db="UniProtKB">
        <authorList>
            <consortium name="Ensembl"/>
        </authorList>
    </citation>
    <scope>IDENTIFICATION</scope>
</reference>
<evidence type="ECO:0000313" key="1">
    <source>
        <dbReference type="Ensembl" id="ENSSDAP00000004570.1"/>
    </source>
</evidence>
<dbReference type="CDD" id="cd23578">
    <property type="entry name" value="TFP_LU_ECD_PATE2"/>
    <property type="match status" value="1"/>
</dbReference>
<accession>A0A8C9P9Q8</accession>
<proteinExistence type="predicted"/>